<dbReference type="EC" id="2.7.4.2" evidence="3"/>
<keyword evidence="11" id="KW-0067">ATP-binding</keyword>
<keyword evidence="5" id="KW-0444">Lipid biosynthesis</keyword>
<dbReference type="EMBL" id="GGYP01005876">
    <property type="protein sequence ID" value="MDE50647.1"/>
    <property type="molecule type" value="Transcribed_RNA"/>
</dbReference>
<dbReference type="GO" id="GO:0005524">
    <property type="term" value="F:ATP binding"/>
    <property type="evidence" value="ECO:0007669"/>
    <property type="project" value="UniProtKB-KW"/>
</dbReference>
<evidence type="ECO:0000256" key="1">
    <source>
        <dbReference type="ARBA" id="ARBA00004514"/>
    </source>
</evidence>
<organism evidence="19">
    <name type="scientific">Aceria tosichella</name>
    <name type="common">wheat curl mite</name>
    <dbReference type="NCBI Taxonomy" id="561515"/>
    <lineage>
        <taxon>Eukaryota</taxon>
        <taxon>Metazoa</taxon>
        <taxon>Ecdysozoa</taxon>
        <taxon>Arthropoda</taxon>
        <taxon>Chelicerata</taxon>
        <taxon>Arachnida</taxon>
        <taxon>Acari</taxon>
        <taxon>Acariformes</taxon>
        <taxon>Trombidiformes</taxon>
        <taxon>Prostigmata</taxon>
        <taxon>Eupodina</taxon>
        <taxon>Eriophyoidea</taxon>
        <taxon>Eriophyidae</taxon>
        <taxon>Eriophyinae</taxon>
        <taxon>Aceriini</taxon>
        <taxon>Aceria</taxon>
    </lineage>
</organism>
<evidence type="ECO:0000256" key="5">
    <source>
        <dbReference type="ARBA" id="ARBA00022516"/>
    </source>
</evidence>
<evidence type="ECO:0000256" key="15">
    <source>
        <dbReference type="ARBA" id="ARBA00023166"/>
    </source>
</evidence>
<keyword evidence="13" id="KW-0756">Sterol biosynthesis</keyword>
<evidence type="ECO:0000256" key="10">
    <source>
        <dbReference type="ARBA" id="ARBA00022778"/>
    </source>
</evidence>
<evidence type="ECO:0000256" key="18">
    <source>
        <dbReference type="SAM" id="MobiDB-lite"/>
    </source>
</evidence>
<evidence type="ECO:0000256" key="3">
    <source>
        <dbReference type="ARBA" id="ARBA00012958"/>
    </source>
</evidence>
<evidence type="ECO:0000256" key="4">
    <source>
        <dbReference type="ARBA" id="ARBA00022490"/>
    </source>
</evidence>
<evidence type="ECO:0000313" key="19">
    <source>
        <dbReference type="EMBL" id="MDE48888.1"/>
    </source>
</evidence>
<dbReference type="EMBL" id="GGYP01004117">
    <property type="protein sequence ID" value="MDE48888.1"/>
    <property type="molecule type" value="Transcribed_RNA"/>
</dbReference>
<dbReference type="GO" id="GO:0005829">
    <property type="term" value="C:cytosol"/>
    <property type="evidence" value="ECO:0007669"/>
    <property type="project" value="UniProtKB-SubCell"/>
</dbReference>
<dbReference type="GO" id="GO:0004631">
    <property type="term" value="F:phosphomevalonate kinase activity"/>
    <property type="evidence" value="ECO:0007669"/>
    <property type="project" value="UniProtKB-EC"/>
</dbReference>
<keyword evidence="9 19" id="KW-0418">Kinase</keyword>
<evidence type="ECO:0000256" key="7">
    <source>
        <dbReference type="ARBA" id="ARBA00022679"/>
    </source>
</evidence>
<evidence type="ECO:0000256" key="17">
    <source>
        <dbReference type="ARBA" id="ARBA00034549"/>
    </source>
</evidence>
<evidence type="ECO:0000256" key="6">
    <source>
        <dbReference type="ARBA" id="ARBA00022548"/>
    </source>
</evidence>
<comment type="pathway">
    <text evidence="2">Isoprenoid biosynthesis; isopentenyl diphosphate biosynthesis via mevalonate pathway; isopentenyl diphosphate from (R)-mevalonate: step 2/3.</text>
</comment>
<sequence length="272" mass="31785">MYQIIGIINRFMYGPSQDAAETVSNWHNRREYADDSGSEDETTTASSSSTRNRAIHGRRTNDDDDDDYIPTNLKLVILLSGKRKSGKDHISTLITNYIGYQRMHQLAILRIAGPIKKEFAKNNKLDFTRLLDSSDYKENFRMAMVEWSEAYREREGWNCFLKLAIKEQRAKDKAIWILNDARRPCDLEYFEDESTFGNTRIIKLRIEATDEARLSRGWTFTKGIDDRPTECGLDDYDDWTYVINNDYNDRRDSLVESLKPIYDEIDQVLQSN</sequence>
<accession>A0A6G1SER0</accession>
<keyword evidence="8" id="KW-0547">Nucleotide-binding</keyword>
<evidence type="ECO:0000256" key="13">
    <source>
        <dbReference type="ARBA" id="ARBA00023011"/>
    </source>
</evidence>
<keyword evidence="16" id="KW-0753">Steroid metabolism</keyword>
<keyword evidence="15" id="KW-1207">Sterol metabolism</keyword>
<evidence type="ECO:0000256" key="16">
    <source>
        <dbReference type="ARBA" id="ARBA00023221"/>
    </source>
</evidence>
<keyword evidence="6" id="KW-0153">Cholesterol metabolism</keyword>
<evidence type="ECO:0000256" key="2">
    <source>
        <dbReference type="ARBA" id="ARBA00005017"/>
    </source>
</evidence>
<dbReference type="InterPro" id="IPR027417">
    <property type="entry name" value="P-loop_NTPase"/>
</dbReference>
<dbReference type="PANTHER" id="PTHR13101:SF1">
    <property type="entry name" value="PHOSPHOMEVALONATE KINASE"/>
    <property type="match status" value="1"/>
</dbReference>
<reference evidence="19" key="1">
    <citation type="submission" date="2018-10" db="EMBL/GenBank/DDBJ databases">
        <title>Transcriptome assembly of Aceria tosichella (Wheat curl mite) Type 2.</title>
        <authorList>
            <person name="Scully E.D."/>
            <person name="Geib S.M."/>
            <person name="Palmer N.A."/>
            <person name="Gupta A.K."/>
            <person name="Sarath G."/>
            <person name="Tatineni S."/>
        </authorList>
    </citation>
    <scope>NUCLEOTIDE SEQUENCE</scope>
    <source>
        <strain evidence="19">LincolnNE</strain>
    </source>
</reference>
<evidence type="ECO:0000256" key="9">
    <source>
        <dbReference type="ARBA" id="ARBA00022777"/>
    </source>
</evidence>
<dbReference type="GO" id="GO:0019287">
    <property type="term" value="P:isopentenyl diphosphate biosynthetic process, mevalonate pathway"/>
    <property type="evidence" value="ECO:0007669"/>
    <property type="project" value="UniProtKB-UniPathway"/>
</dbReference>
<evidence type="ECO:0000256" key="12">
    <source>
        <dbReference type="ARBA" id="ARBA00022955"/>
    </source>
</evidence>
<comment type="subcellular location">
    <subcellularLocation>
        <location evidence="1">Cytoplasm</location>
        <location evidence="1">Cytosol</location>
    </subcellularLocation>
</comment>
<dbReference type="GO" id="GO:0006695">
    <property type="term" value="P:cholesterol biosynthetic process"/>
    <property type="evidence" value="ECO:0007669"/>
    <property type="project" value="UniProtKB-KW"/>
</dbReference>
<feature type="region of interest" description="Disordered" evidence="18">
    <location>
        <begin position="30"/>
        <end position="63"/>
    </location>
</feature>
<keyword evidence="4" id="KW-0963">Cytoplasm</keyword>
<keyword evidence="14" id="KW-0443">Lipid metabolism</keyword>
<protein>
    <recommendedName>
        <fullName evidence="17">Phosphomevalonate kinase</fullName>
        <ecNumber evidence="3">2.7.4.2</ecNumber>
    </recommendedName>
</protein>
<dbReference type="InterPro" id="IPR005919">
    <property type="entry name" value="Pmev_kin_anim"/>
</dbReference>
<proteinExistence type="predicted"/>
<evidence type="ECO:0000313" key="20">
    <source>
        <dbReference type="EMBL" id="MDE50647.1"/>
    </source>
</evidence>
<dbReference type="AlphaFoldDB" id="A0A6G1SER0"/>
<dbReference type="UniPathway" id="UPA00057">
    <property type="reaction ID" value="UER00099"/>
</dbReference>
<name>A0A6G1SER0_9ACAR</name>
<keyword evidence="12" id="KW-0752">Steroid biosynthesis</keyword>
<dbReference type="Gene3D" id="3.40.50.300">
    <property type="entry name" value="P-loop containing nucleotide triphosphate hydrolases"/>
    <property type="match status" value="1"/>
</dbReference>
<evidence type="ECO:0000256" key="11">
    <source>
        <dbReference type="ARBA" id="ARBA00022840"/>
    </source>
</evidence>
<keyword evidence="7" id="KW-0808">Transferase</keyword>
<dbReference type="PANTHER" id="PTHR13101">
    <property type="entry name" value="PHOSPHOMEVALONATE KINASE"/>
    <property type="match status" value="1"/>
</dbReference>
<evidence type="ECO:0000256" key="14">
    <source>
        <dbReference type="ARBA" id="ARBA00023098"/>
    </source>
</evidence>
<keyword evidence="10" id="KW-0152">Cholesterol biosynthesis</keyword>
<evidence type="ECO:0000256" key="8">
    <source>
        <dbReference type="ARBA" id="ARBA00022741"/>
    </source>
</evidence>
<gene>
    <name evidence="19" type="primary">Pmvk_1</name>
    <name evidence="20" type="synonym">Pmvk_0</name>
    <name evidence="20" type="ORF">g.2767</name>
    <name evidence="19" type="ORF">g.2768</name>
</gene>
<dbReference type="Pfam" id="PF04275">
    <property type="entry name" value="P-mevalo_kinase"/>
    <property type="match status" value="1"/>
</dbReference>